<feature type="domain" description="BSD" evidence="3">
    <location>
        <begin position="217"/>
        <end position="272"/>
    </location>
</feature>
<comment type="caution">
    <text evidence="4">The sequence shown here is derived from an EMBL/GenBank/DDBJ whole genome shotgun (WGS) entry which is preliminary data.</text>
</comment>
<dbReference type="SUPFAM" id="SSF140383">
    <property type="entry name" value="BSD domain-like"/>
    <property type="match status" value="1"/>
</dbReference>
<feature type="coiled-coil region" evidence="1">
    <location>
        <begin position="161"/>
        <end position="188"/>
    </location>
</feature>
<dbReference type="AlphaFoldDB" id="A0A9W7MM91"/>
<gene>
    <name evidence="4" type="ORF">HRI_003925300</name>
</gene>
<evidence type="ECO:0000256" key="1">
    <source>
        <dbReference type="SAM" id="Coils"/>
    </source>
</evidence>
<keyword evidence="5" id="KW-1185">Reference proteome</keyword>
<dbReference type="PANTHER" id="PTHR31923">
    <property type="entry name" value="BSD DOMAIN-CONTAINING PROTEIN"/>
    <property type="match status" value="1"/>
</dbReference>
<dbReference type="EMBL" id="BSYR01000036">
    <property type="protein sequence ID" value="GMJ02561.1"/>
    <property type="molecule type" value="Genomic_DNA"/>
</dbReference>
<dbReference type="Pfam" id="PF03909">
    <property type="entry name" value="BSD"/>
    <property type="match status" value="1"/>
</dbReference>
<dbReference type="InterPro" id="IPR035925">
    <property type="entry name" value="BSD_dom_sf"/>
</dbReference>
<feature type="region of interest" description="Disordered" evidence="2">
    <location>
        <begin position="14"/>
        <end position="69"/>
    </location>
</feature>
<proteinExistence type="predicted"/>
<protein>
    <recommendedName>
        <fullName evidence="3">BSD domain-containing protein</fullName>
    </recommendedName>
</protein>
<dbReference type="PROSITE" id="PS50858">
    <property type="entry name" value="BSD"/>
    <property type="match status" value="1"/>
</dbReference>
<accession>A0A9W7MM91</accession>
<organism evidence="4 5">
    <name type="scientific">Hibiscus trionum</name>
    <name type="common">Flower of an hour</name>
    <dbReference type="NCBI Taxonomy" id="183268"/>
    <lineage>
        <taxon>Eukaryota</taxon>
        <taxon>Viridiplantae</taxon>
        <taxon>Streptophyta</taxon>
        <taxon>Embryophyta</taxon>
        <taxon>Tracheophyta</taxon>
        <taxon>Spermatophyta</taxon>
        <taxon>Magnoliopsida</taxon>
        <taxon>eudicotyledons</taxon>
        <taxon>Gunneridae</taxon>
        <taxon>Pentapetalae</taxon>
        <taxon>rosids</taxon>
        <taxon>malvids</taxon>
        <taxon>Malvales</taxon>
        <taxon>Malvaceae</taxon>
        <taxon>Malvoideae</taxon>
        <taxon>Hibiscus</taxon>
    </lineage>
</organism>
<dbReference type="OrthoDB" id="2021158at2759"/>
<evidence type="ECO:0000313" key="4">
    <source>
        <dbReference type="EMBL" id="GMJ02561.1"/>
    </source>
</evidence>
<feature type="region of interest" description="Disordered" evidence="2">
    <location>
        <begin position="94"/>
        <end position="129"/>
    </location>
</feature>
<dbReference type="InterPro" id="IPR005607">
    <property type="entry name" value="BSD_dom"/>
</dbReference>
<dbReference type="Proteomes" id="UP001165190">
    <property type="component" value="Unassembled WGS sequence"/>
</dbReference>
<reference evidence="4" key="1">
    <citation type="submission" date="2023-05" db="EMBL/GenBank/DDBJ databases">
        <title>Genome and transcriptome analyses reveal genes involved in the formation of fine ridges on petal epidermal cells in Hibiscus trionum.</title>
        <authorList>
            <person name="Koshimizu S."/>
            <person name="Masuda S."/>
            <person name="Ishii T."/>
            <person name="Shirasu K."/>
            <person name="Hoshino A."/>
            <person name="Arita M."/>
        </authorList>
    </citation>
    <scope>NUCLEOTIDE SEQUENCE</scope>
    <source>
        <strain evidence="4">Hamamatsu line</strain>
    </source>
</reference>
<evidence type="ECO:0000313" key="5">
    <source>
        <dbReference type="Proteomes" id="UP001165190"/>
    </source>
</evidence>
<name>A0A9W7MM91_HIBTR</name>
<dbReference type="SMART" id="SM00751">
    <property type="entry name" value="BSD"/>
    <property type="match status" value="1"/>
</dbReference>
<keyword evidence="1" id="KW-0175">Coiled coil</keyword>
<evidence type="ECO:0000259" key="3">
    <source>
        <dbReference type="PROSITE" id="PS50858"/>
    </source>
</evidence>
<dbReference type="Gene3D" id="1.10.3970.10">
    <property type="entry name" value="BSD domain"/>
    <property type="match status" value="1"/>
</dbReference>
<evidence type="ECO:0000256" key="2">
    <source>
        <dbReference type="SAM" id="MobiDB-lite"/>
    </source>
</evidence>
<dbReference type="PANTHER" id="PTHR31923:SF27">
    <property type="entry name" value="BSD DOMAIN-CONTAINING PROTEIN"/>
    <property type="match status" value="1"/>
</dbReference>
<sequence length="464" mass="51953">MSWLARSLANSLRLDDDDDNVSASSSDEGIENDVATYGSQSSSPTRRKIQSEETNALSPEQVAELQSRGVKEDLTELKQTLTRQIWGVASFLAPPPPPTQFNGRSFSDLNHPKPSDRSVSGYEEDPSDSVAVAGVRDDFAEIGVKLSKMASDYFPFGSGENEEENDMVNENENENEEVEVEEDQELNAVGITDEVLAFARNIAHHPETWLDFPLDPEEDLDDFDMSVSQQDHAMAIEHLAPRLAALRIELCPCHMSDSYFWKVYFVLLHPRLNKNDAELLATPQVVEARALWMKELQKQTKPESDWYGRSTSLVRDNCGTMHDDLISSSSSYFPGETMSPRTYVSEPASSITTDFEIEKHPIESIQMPFVGKSVIVEKTRISTEDKEYQVGPSSKTLVPIFEDDEINWPEDDDSEFGGYSGAEFCVENEEDISFSDLEDVDDNSAPTKLKIVSKGFENSTIELL</sequence>